<gene>
    <name evidence="9" type="ORF">CBYS24578_00013399</name>
</gene>
<dbReference type="PROSITE" id="PS00086">
    <property type="entry name" value="CYTOCHROME_P450"/>
    <property type="match status" value="1"/>
</dbReference>
<evidence type="ECO:0000256" key="5">
    <source>
        <dbReference type="ARBA" id="ARBA00023004"/>
    </source>
</evidence>
<evidence type="ECO:0008006" key="11">
    <source>
        <dbReference type="Google" id="ProtNLM"/>
    </source>
</evidence>
<keyword evidence="8" id="KW-0560">Oxidoreductase</keyword>
<sequence>MTPLFAIFAVVAALTSAALYNAVYNLFLSPLSKIPAPHWSCHFSKLWFSYVRLTRQENKVVYRKHMEKGRALRLAPGVLSLNAFEDGLKPVYLGGFPKTEFYSRAFNNYDTFNIFTFPDNATHSARKRMISNTFSKSFILNSATTRSSVRNILFGRLLPIIEDAARNGKPLDMLDLSYAYSMDSFIQWQFGKRLGSNFIQDLGERRFYLDGFFAAAPYTFWLYEFPTLNKLLKKVGLIPSKVDSGLQDVEDWNLEKCDSAYKLLESGEALDDDDNPIVFSHAVKKMIGDDPMPATKGDYPLRLDIASDMFSHNGAAHETSGNTLGFLYYEMSRRPDVQKKLRSELLTLTPPLKFPQHLSEGQELDIPLPKDVDALPYLEAVIMETLRLYPPVPGAQPRTVPEPCSLGGYDEIPAGTTVQSYAYSLHRTPEVFPDPETWNPDRWVNASPAELSNMRRWFWAFGSGGRMCIGSNFAWFSMKHNVGSIYTNYTSSVHSVGSMELMDAYLAGPKGHKVEIQFSRVQ</sequence>
<evidence type="ECO:0000256" key="8">
    <source>
        <dbReference type="RuleBase" id="RU000461"/>
    </source>
</evidence>
<dbReference type="InterPro" id="IPR002403">
    <property type="entry name" value="Cyt_P450_E_grp-IV"/>
</dbReference>
<dbReference type="AlphaFoldDB" id="A0A9N9UNB7"/>
<evidence type="ECO:0000256" key="6">
    <source>
        <dbReference type="ARBA" id="ARBA00023033"/>
    </source>
</evidence>
<dbReference type="PANTHER" id="PTHR24305">
    <property type="entry name" value="CYTOCHROME P450"/>
    <property type="match status" value="1"/>
</dbReference>
<keyword evidence="5 7" id="KW-0408">Iron</keyword>
<dbReference type="InterPro" id="IPR036396">
    <property type="entry name" value="Cyt_P450_sf"/>
</dbReference>
<dbReference type="OrthoDB" id="1470350at2759"/>
<dbReference type="PRINTS" id="PR00385">
    <property type="entry name" value="P450"/>
</dbReference>
<accession>A0A9N9UNB7</accession>
<dbReference type="PANTHER" id="PTHR24305:SF166">
    <property type="entry name" value="CYTOCHROME P450 12A4, MITOCHONDRIAL-RELATED"/>
    <property type="match status" value="1"/>
</dbReference>
<organism evidence="9 10">
    <name type="scientific">Clonostachys byssicola</name>
    <dbReference type="NCBI Taxonomy" id="160290"/>
    <lineage>
        <taxon>Eukaryota</taxon>
        <taxon>Fungi</taxon>
        <taxon>Dikarya</taxon>
        <taxon>Ascomycota</taxon>
        <taxon>Pezizomycotina</taxon>
        <taxon>Sordariomycetes</taxon>
        <taxon>Hypocreomycetidae</taxon>
        <taxon>Hypocreales</taxon>
        <taxon>Bionectriaceae</taxon>
        <taxon>Clonostachys</taxon>
    </lineage>
</organism>
<name>A0A9N9UNB7_9HYPO</name>
<evidence type="ECO:0000313" key="9">
    <source>
        <dbReference type="EMBL" id="CAG9994364.1"/>
    </source>
</evidence>
<dbReference type="GO" id="GO:0020037">
    <property type="term" value="F:heme binding"/>
    <property type="evidence" value="ECO:0007669"/>
    <property type="project" value="InterPro"/>
</dbReference>
<dbReference type="CDD" id="cd11059">
    <property type="entry name" value="CYP_fungal"/>
    <property type="match status" value="1"/>
</dbReference>
<comment type="similarity">
    <text evidence="2 8">Belongs to the cytochrome P450 family.</text>
</comment>
<keyword evidence="3 7" id="KW-0349">Heme</keyword>
<dbReference type="Pfam" id="PF00067">
    <property type="entry name" value="p450"/>
    <property type="match status" value="1"/>
</dbReference>
<dbReference type="SUPFAM" id="SSF48264">
    <property type="entry name" value="Cytochrome P450"/>
    <property type="match status" value="1"/>
</dbReference>
<dbReference type="Proteomes" id="UP000754883">
    <property type="component" value="Unassembled WGS sequence"/>
</dbReference>
<feature type="binding site" description="axial binding residue" evidence="7">
    <location>
        <position position="468"/>
    </location>
    <ligand>
        <name>heme</name>
        <dbReference type="ChEBI" id="CHEBI:30413"/>
    </ligand>
    <ligandPart>
        <name>Fe</name>
        <dbReference type="ChEBI" id="CHEBI:18248"/>
    </ligandPart>
</feature>
<dbReference type="Gene3D" id="1.10.630.10">
    <property type="entry name" value="Cytochrome P450"/>
    <property type="match status" value="1"/>
</dbReference>
<dbReference type="InterPro" id="IPR017972">
    <property type="entry name" value="Cyt_P450_CS"/>
</dbReference>
<dbReference type="EMBL" id="CABFNO020001527">
    <property type="protein sequence ID" value="CAG9994364.1"/>
    <property type="molecule type" value="Genomic_DNA"/>
</dbReference>
<evidence type="ECO:0000256" key="2">
    <source>
        <dbReference type="ARBA" id="ARBA00010617"/>
    </source>
</evidence>
<dbReference type="GO" id="GO:0004497">
    <property type="term" value="F:monooxygenase activity"/>
    <property type="evidence" value="ECO:0007669"/>
    <property type="project" value="UniProtKB-KW"/>
</dbReference>
<evidence type="ECO:0000256" key="3">
    <source>
        <dbReference type="ARBA" id="ARBA00022617"/>
    </source>
</evidence>
<comment type="caution">
    <text evidence="9">The sequence shown here is derived from an EMBL/GenBank/DDBJ whole genome shotgun (WGS) entry which is preliminary data.</text>
</comment>
<keyword evidence="6 8" id="KW-0503">Monooxygenase</keyword>
<dbReference type="GO" id="GO:0005506">
    <property type="term" value="F:iron ion binding"/>
    <property type="evidence" value="ECO:0007669"/>
    <property type="project" value="InterPro"/>
</dbReference>
<dbReference type="InterPro" id="IPR001128">
    <property type="entry name" value="Cyt_P450"/>
</dbReference>
<dbReference type="PRINTS" id="PR00465">
    <property type="entry name" value="EP450IV"/>
</dbReference>
<evidence type="ECO:0000256" key="7">
    <source>
        <dbReference type="PIRSR" id="PIRSR602403-1"/>
    </source>
</evidence>
<proteinExistence type="inferred from homology"/>
<evidence type="ECO:0000256" key="1">
    <source>
        <dbReference type="ARBA" id="ARBA00001971"/>
    </source>
</evidence>
<keyword evidence="10" id="KW-1185">Reference proteome</keyword>
<keyword evidence="4 7" id="KW-0479">Metal-binding</keyword>
<reference evidence="9" key="1">
    <citation type="submission" date="2021-10" db="EMBL/GenBank/DDBJ databases">
        <authorList>
            <person name="Piombo E."/>
        </authorList>
    </citation>
    <scope>NUCLEOTIDE SEQUENCE</scope>
</reference>
<comment type="cofactor">
    <cofactor evidence="1 7">
        <name>heme</name>
        <dbReference type="ChEBI" id="CHEBI:30413"/>
    </cofactor>
</comment>
<evidence type="ECO:0000256" key="4">
    <source>
        <dbReference type="ARBA" id="ARBA00022723"/>
    </source>
</evidence>
<evidence type="ECO:0000313" key="10">
    <source>
        <dbReference type="Proteomes" id="UP000754883"/>
    </source>
</evidence>
<dbReference type="GO" id="GO:0016705">
    <property type="term" value="F:oxidoreductase activity, acting on paired donors, with incorporation or reduction of molecular oxygen"/>
    <property type="evidence" value="ECO:0007669"/>
    <property type="project" value="InterPro"/>
</dbReference>
<protein>
    <recommendedName>
        <fullName evidence="11">Cytochrome P450</fullName>
    </recommendedName>
</protein>
<dbReference type="InterPro" id="IPR050121">
    <property type="entry name" value="Cytochrome_P450_monoxygenase"/>
</dbReference>